<organism evidence="1">
    <name type="scientific">marine sediment metagenome</name>
    <dbReference type="NCBI Taxonomy" id="412755"/>
    <lineage>
        <taxon>unclassified sequences</taxon>
        <taxon>metagenomes</taxon>
        <taxon>ecological metagenomes</taxon>
    </lineage>
</organism>
<comment type="caution">
    <text evidence="1">The sequence shown here is derived from an EMBL/GenBank/DDBJ whole genome shotgun (WGS) entry which is preliminary data.</text>
</comment>
<sequence>MCFSTEKKKEAYFCGSCLGKSLLEEPSKITIYSMNKLGYTWKKALVVKKTSE</sequence>
<gene>
    <name evidence="1" type="ORF">LCGC14_0942490</name>
</gene>
<reference evidence="1" key="1">
    <citation type="journal article" date="2015" name="Nature">
        <title>Complex archaea that bridge the gap between prokaryotes and eukaryotes.</title>
        <authorList>
            <person name="Spang A."/>
            <person name="Saw J.H."/>
            <person name="Jorgensen S.L."/>
            <person name="Zaremba-Niedzwiedzka K."/>
            <person name="Martijn J."/>
            <person name="Lind A.E."/>
            <person name="van Eijk R."/>
            <person name="Schleper C."/>
            <person name="Guy L."/>
            <person name="Ettema T.J."/>
        </authorList>
    </citation>
    <scope>NUCLEOTIDE SEQUENCE</scope>
</reference>
<evidence type="ECO:0000313" key="1">
    <source>
        <dbReference type="EMBL" id="KKN19759.1"/>
    </source>
</evidence>
<dbReference type="EMBL" id="LAZR01003303">
    <property type="protein sequence ID" value="KKN19759.1"/>
    <property type="molecule type" value="Genomic_DNA"/>
</dbReference>
<proteinExistence type="predicted"/>
<protein>
    <submittedName>
        <fullName evidence="1">Uncharacterized protein</fullName>
    </submittedName>
</protein>
<name>A0A0F9NPC3_9ZZZZ</name>
<dbReference type="AlphaFoldDB" id="A0A0F9NPC3"/>
<accession>A0A0F9NPC3</accession>